<dbReference type="EMBL" id="BAAAEU010000005">
    <property type="protein sequence ID" value="GAA0709756.1"/>
    <property type="molecule type" value="Genomic_DNA"/>
</dbReference>
<dbReference type="PROSITE" id="PS51123">
    <property type="entry name" value="OMPA_2"/>
    <property type="match status" value="1"/>
</dbReference>
<evidence type="ECO:0000256" key="6">
    <source>
        <dbReference type="SAM" id="SignalP"/>
    </source>
</evidence>
<dbReference type="Proteomes" id="UP001501523">
    <property type="component" value="Unassembled WGS sequence"/>
</dbReference>
<dbReference type="RefSeq" id="WP_343787901.1">
    <property type="nucleotide sequence ID" value="NZ_BAAAEU010000005.1"/>
</dbReference>
<protein>
    <submittedName>
        <fullName evidence="8">OmpA family protein</fullName>
    </submittedName>
</protein>
<dbReference type="InterPro" id="IPR006665">
    <property type="entry name" value="OmpA-like"/>
</dbReference>
<dbReference type="SUPFAM" id="SSF103088">
    <property type="entry name" value="OmpA-like"/>
    <property type="match status" value="1"/>
</dbReference>
<sequence>MRSLGLCAAVLVLASISATPRAQDIETDCEGCKDHPMLARYPGSILFGADQKAFEEATMPIGPVTQSDAGEPVAPKTLNVTGKRTRLLYLAPATRSALEVFVNYKEALAKAGMSVTWTCSDTECGTDFLHTAPDIMHLNLTGTSAASDGFTLAERPRYLLAKLARPQGDVQVMVMAADLTEAHRPAVYVMLIESKPMDTGLVSLAANALDQNLITTGKAVIYGITFDFDKADIKPESKPQLDQIGKLLTEHADLKLAITGHTDNQGGADYNQKLSQRRAEAIVAALSGSYGIAANRLSAQGMGASSPVASNDNEDGRAKNRRVELVKR</sequence>
<dbReference type="PROSITE" id="PS01068">
    <property type="entry name" value="OMPA_1"/>
    <property type="match status" value="1"/>
</dbReference>
<dbReference type="InterPro" id="IPR006690">
    <property type="entry name" value="OMPA-like_CS"/>
</dbReference>
<evidence type="ECO:0000256" key="4">
    <source>
        <dbReference type="PROSITE-ProRule" id="PRU00473"/>
    </source>
</evidence>
<feature type="chain" id="PRO_5046220285" evidence="6">
    <location>
        <begin position="23"/>
        <end position="328"/>
    </location>
</feature>
<dbReference type="PANTHER" id="PTHR30329">
    <property type="entry name" value="STATOR ELEMENT OF FLAGELLAR MOTOR COMPLEX"/>
    <property type="match status" value="1"/>
</dbReference>
<dbReference type="InterPro" id="IPR050330">
    <property type="entry name" value="Bact_OuterMem_StrucFunc"/>
</dbReference>
<comment type="subcellular location">
    <subcellularLocation>
        <location evidence="1">Cell outer membrane</location>
    </subcellularLocation>
</comment>
<keyword evidence="6" id="KW-0732">Signal</keyword>
<feature type="domain" description="OmpA-like" evidence="7">
    <location>
        <begin position="213"/>
        <end position="328"/>
    </location>
</feature>
<evidence type="ECO:0000259" key="7">
    <source>
        <dbReference type="PROSITE" id="PS51123"/>
    </source>
</evidence>
<keyword evidence="2 4" id="KW-0472">Membrane</keyword>
<evidence type="ECO:0000256" key="1">
    <source>
        <dbReference type="ARBA" id="ARBA00004442"/>
    </source>
</evidence>
<reference evidence="9" key="1">
    <citation type="journal article" date="2019" name="Int. J. Syst. Evol. Microbiol.">
        <title>The Global Catalogue of Microorganisms (GCM) 10K type strain sequencing project: providing services to taxonomists for standard genome sequencing and annotation.</title>
        <authorList>
            <consortium name="The Broad Institute Genomics Platform"/>
            <consortium name="The Broad Institute Genome Sequencing Center for Infectious Disease"/>
            <person name="Wu L."/>
            <person name="Ma J."/>
        </authorList>
    </citation>
    <scope>NUCLEOTIDE SEQUENCE [LARGE SCALE GENOMIC DNA]</scope>
    <source>
        <strain evidence="9">JCM 15421</strain>
    </source>
</reference>
<comment type="caution">
    <text evidence="8">The sequence shown here is derived from an EMBL/GenBank/DDBJ whole genome shotgun (WGS) entry which is preliminary data.</text>
</comment>
<dbReference type="PANTHER" id="PTHR30329:SF21">
    <property type="entry name" value="LIPOPROTEIN YIAD-RELATED"/>
    <property type="match status" value="1"/>
</dbReference>
<dbReference type="PRINTS" id="PR01021">
    <property type="entry name" value="OMPADOMAIN"/>
</dbReference>
<dbReference type="InterPro" id="IPR032608">
    <property type="entry name" value="DUF4892"/>
</dbReference>
<dbReference type="InterPro" id="IPR036737">
    <property type="entry name" value="OmpA-like_sf"/>
</dbReference>
<dbReference type="InterPro" id="IPR006664">
    <property type="entry name" value="OMP_bac"/>
</dbReference>
<name>A0ABP3TN05_9GAMM</name>
<evidence type="ECO:0000313" key="8">
    <source>
        <dbReference type="EMBL" id="GAA0709756.1"/>
    </source>
</evidence>
<feature type="region of interest" description="Disordered" evidence="5">
    <location>
        <begin position="302"/>
        <end position="328"/>
    </location>
</feature>
<dbReference type="Gene3D" id="3.30.1330.60">
    <property type="entry name" value="OmpA-like domain"/>
    <property type="match status" value="1"/>
</dbReference>
<accession>A0ABP3TN05</accession>
<keyword evidence="3" id="KW-0998">Cell outer membrane</keyword>
<evidence type="ECO:0000256" key="3">
    <source>
        <dbReference type="ARBA" id="ARBA00023237"/>
    </source>
</evidence>
<proteinExistence type="predicted"/>
<feature type="compositionally biased region" description="Basic and acidic residues" evidence="5">
    <location>
        <begin position="314"/>
        <end position="328"/>
    </location>
</feature>
<evidence type="ECO:0000256" key="2">
    <source>
        <dbReference type="ARBA" id="ARBA00023136"/>
    </source>
</evidence>
<keyword evidence="9" id="KW-1185">Reference proteome</keyword>
<dbReference type="CDD" id="cd07185">
    <property type="entry name" value="OmpA_C-like"/>
    <property type="match status" value="1"/>
</dbReference>
<evidence type="ECO:0000256" key="5">
    <source>
        <dbReference type="SAM" id="MobiDB-lite"/>
    </source>
</evidence>
<organism evidence="8 9">
    <name type="scientific">Dokdonella soli</name>
    <dbReference type="NCBI Taxonomy" id="529810"/>
    <lineage>
        <taxon>Bacteria</taxon>
        <taxon>Pseudomonadati</taxon>
        <taxon>Pseudomonadota</taxon>
        <taxon>Gammaproteobacteria</taxon>
        <taxon>Lysobacterales</taxon>
        <taxon>Rhodanobacteraceae</taxon>
        <taxon>Dokdonella</taxon>
    </lineage>
</organism>
<dbReference type="Pfam" id="PF00691">
    <property type="entry name" value="OmpA"/>
    <property type="match status" value="1"/>
</dbReference>
<evidence type="ECO:0000313" key="9">
    <source>
        <dbReference type="Proteomes" id="UP001501523"/>
    </source>
</evidence>
<gene>
    <name evidence="8" type="ORF">GCM10009105_10450</name>
</gene>
<dbReference type="Pfam" id="PF16234">
    <property type="entry name" value="DUF4892"/>
    <property type="match status" value="1"/>
</dbReference>
<feature type="signal peptide" evidence="6">
    <location>
        <begin position="1"/>
        <end position="22"/>
    </location>
</feature>